<name>A0ABZ3F7U6_9HELI</name>
<sequence length="319" mass="36662">MQGFDRESYFLTLLEKEGITRGVGDDCCILDIHPLPSYLLPHKAHIHKSHTHTQTIKSLVVGMDSFCEEVHFLRDWFSPYELATKAFLVNYSDIIAMNATPLYAALSVALPKDWGRAEIKAFVRGIGDFCRKYHIWLIGGDTISAAKMQIHITLFGKAHKHTLYRDRIKPKSILCYTNDRYPQNTITQCYKVLKNLLNLPNGRIAKAKGRFLSPHIRAPFIRECAPFLKGGMDISDGILAEITRICAINHLFFKPCMPFFAPYLKPLLQSGESYEMLIAIDSKDFLRLKRKAARHRIKVCKLGTFTRQRQILPSFKHWH</sequence>
<dbReference type="SUPFAM" id="SSF55326">
    <property type="entry name" value="PurM N-terminal domain-like"/>
    <property type="match status" value="1"/>
</dbReference>
<dbReference type="CDD" id="cd02194">
    <property type="entry name" value="ThiL"/>
    <property type="match status" value="1"/>
</dbReference>
<dbReference type="InterPro" id="IPR036676">
    <property type="entry name" value="PurM-like_C_sf"/>
</dbReference>
<dbReference type="NCBIfam" id="NF004354">
    <property type="entry name" value="PRK05731.2-3"/>
    <property type="match status" value="1"/>
</dbReference>
<dbReference type="InterPro" id="IPR006283">
    <property type="entry name" value="ThiL-like"/>
</dbReference>
<dbReference type="GO" id="GO:0009030">
    <property type="term" value="F:thiamine-phosphate kinase activity"/>
    <property type="evidence" value="ECO:0007669"/>
    <property type="project" value="UniProtKB-EC"/>
</dbReference>
<dbReference type="SUPFAM" id="SSF56042">
    <property type="entry name" value="PurM C-terminal domain-like"/>
    <property type="match status" value="1"/>
</dbReference>
<dbReference type="Gene3D" id="3.30.1330.10">
    <property type="entry name" value="PurM-like, N-terminal domain"/>
    <property type="match status" value="1"/>
</dbReference>
<evidence type="ECO:0000259" key="2">
    <source>
        <dbReference type="Pfam" id="PF00586"/>
    </source>
</evidence>
<dbReference type="PANTHER" id="PTHR30270">
    <property type="entry name" value="THIAMINE-MONOPHOSPHATE KINASE"/>
    <property type="match status" value="1"/>
</dbReference>
<reference evidence="3 4" key="1">
    <citation type="submission" date="2024-02" db="EMBL/GenBank/DDBJ databases">
        <title>Genome and pathogenicity analysis of Helicobacter mastomyrinus isolated from mice.</title>
        <authorList>
            <person name="Zhu L."/>
        </authorList>
    </citation>
    <scope>NUCLEOTIDE SEQUENCE [LARGE SCALE GENOMIC DNA]</scope>
    <source>
        <strain evidence="3 4">Hm-17</strain>
    </source>
</reference>
<dbReference type="InterPro" id="IPR016188">
    <property type="entry name" value="PurM-like_N"/>
</dbReference>
<evidence type="ECO:0000313" key="4">
    <source>
        <dbReference type="Proteomes" id="UP001434737"/>
    </source>
</evidence>
<protein>
    <submittedName>
        <fullName evidence="3">Thiamine-phosphate kinase</fullName>
        <ecNumber evidence="3">2.7.4.16</ecNumber>
    </submittedName>
</protein>
<feature type="domain" description="PurM-like N-terminal" evidence="2">
    <location>
        <begin position="54"/>
        <end position="157"/>
    </location>
</feature>
<evidence type="ECO:0000313" key="3">
    <source>
        <dbReference type="EMBL" id="XAM18197.1"/>
    </source>
</evidence>
<evidence type="ECO:0000256" key="1">
    <source>
        <dbReference type="ARBA" id="ARBA00022977"/>
    </source>
</evidence>
<dbReference type="RefSeq" id="WP_295699377.1">
    <property type="nucleotide sequence ID" value="NZ_CP145316.1"/>
</dbReference>
<dbReference type="Proteomes" id="UP001434737">
    <property type="component" value="Chromosome"/>
</dbReference>
<proteinExistence type="predicted"/>
<keyword evidence="4" id="KW-1185">Reference proteome</keyword>
<keyword evidence="3" id="KW-0418">Kinase</keyword>
<dbReference type="PANTHER" id="PTHR30270:SF3">
    <property type="entry name" value="THIAMINE-MONOPHOSPHATE KINASE"/>
    <property type="match status" value="1"/>
</dbReference>
<dbReference type="EC" id="2.7.4.16" evidence="3"/>
<keyword evidence="3" id="KW-0808">Transferase</keyword>
<dbReference type="PIRSF" id="PIRSF005303">
    <property type="entry name" value="Thiam_monoph_kin"/>
    <property type="match status" value="1"/>
</dbReference>
<dbReference type="InterPro" id="IPR036921">
    <property type="entry name" value="PurM-like_N_sf"/>
</dbReference>
<organism evidence="3 4">
    <name type="scientific">Helicobacter mastomyrinus</name>
    <dbReference type="NCBI Taxonomy" id="287948"/>
    <lineage>
        <taxon>Bacteria</taxon>
        <taxon>Pseudomonadati</taxon>
        <taxon>Campylobacterota</taxon>
        <taxon>Epsilonproteobacteria</taxon>
        <taxon>Campylobacterales</taxon>
        <taxon>Helicobacteraceae</taxon>
        <taxon>Helicobacter</taxon>
    </lineage>
</organism>
<dbReference type="EMBL" id="CP145316">
    <property type="protein sequence ID" value="XAM18197.1"/>
    <property type="molecule type" value="Genomic_DNA"/>
</dbReference>
<dbReference type="Pfam" id="PF00586">
    <property type="entry name" value="AIRS"/>
    <property type="match status" value="1"/>
</dbReference>
<dbReference type="Gene3D" id="3.90.650.10">
    <property type="entry name" value="PurM-like C-terminal domain"/>
    <property type="match status" value="1"/>
</dbReference>
<accession>A0ABZ3F7U6</accession>
<gene>
    <name evidence="3" type="ORF">V3I05_00435</name>
</gene>
<keyword evidence="1" id="KW-0784">Thiamine biosynthesis</keyword>